<gene>
    <name evidence="11" type="ORF">AADG42_10555</name>
</gene>
<dbReference type="PANTHER" id="PTHR23502">
    <property type="entry name" value="MAJOR FACILITATOR SUPERFAMILY"/>
    <property type="match status" value="1"/>
</dbReference>
<dbReference type="PANTHER" id="PTHR23502:SF132">
    <property type="entry name" value="POLYAMINE TRANSPORTER 2-RELATED"/>
    <property type="match status" value="1"/>
</dbReference>
<evidence type="ECO:0000256" key="6">
    <source>
        <dbReference type="ARBA" id="ARBA00022989"/>
    </source>
</evidence>
<dbReference type="RefSeq" id="WP_425309179.1">
    <property type="nucleotide sequence ID" value="NZ_CP154795.1"/>
</dbReference>
<evidence type="ECO:0000256" key="9">
    <source>
        <dbReference type="SAM" id="Phobius"/>
    </source>
</evidence>
<keyword evidence="7 9" id="KW-0472">Membrane</keyword>
<sequence>MNRRRAATVIDQTPAPKGSRRTRAITLGAALMAPLIIISAMPPLGTSAYLPGLPAATESLNTSTATAQLTLTLYIVGLAVGQLVIGPLSDRIGRRPPLLLSIVAFVALTVGVALSPTITVMLIFRFLQGIAASAGMVLGRAIVHDIATGDRAARAMSTIMAAGLVVPALAPLLGAVVLAFADWRMIFLVLAGLGALVGVWVTFAIPETHPRRRGVPDAAPAGRGRPQRPHHPSMPRFIFATLVVSLAFASMYAYVSASPFVFQQIYGFTPTGYALTGAGLAFVMATVGILGTRLLGYRTPLGVLTPDLAVISGLTVLVIGSALVLIVVLSGAPVAWLIAALALAVSPLAIIFGSATSIAMDASPLPGGTASAILGTTQALFGAATPPLVGILGPDARPMAFALAIAAALALGASVLANRSAPAAVREA</sequence>
<evidence type="ECO:0000313" key="11">
    <source>
        <dbReference type="EMBL" id="XAN07722.1"/>
    </source>
</evidence>
<evidence type="ECO:0000256" key="7">
    <source>
        <dbReference type="ARBA" id="ARBA00023136"/>
    </source>
</evidence>
<keyword evidence="3" id="KW-0813">Transport</keyword>
<feature type="transmembrane region" description="Helical" evidence="9">
    <location>
        <begin position="24"/>
        <end position="45"/>
    </location>
</feature>
<protein>
    <submittedName>
        <fullName evidence="11">Multidrug effflux MFS transporter</fullName>
    </submittedName>
</protein>
<feature type="transmembrane region" description="Helical" evidence="9">
    <location>
        <begin position="275"/>
        <end position="296"/>
    </location>
</feature>
<dbReference type="Proteomes" id="UP001442841">
    <property type="component" value="Chromosome"/>
</dbReference>
<feature type="transmembrane region" description="Helical" evidence="9">
    <location>
        <begin position="65"/>
        <end position="85"/>
    </location>
</feature>
<feature type="domain" description="Major facilitator superfamily (MFS) profile" evidence="10">
    <location>
        <begin position="31"/>
        <end position="425"/>
    </location>
</feature>
<keyword evidence="6 9" id="KW-1133">Transmembrane helix</keyword>
<dbReference type="Gene3D" id="1.20.1720.10">
    <property type="entry name" value="Multidrug resistance protein D"/>
    <property type="match status" value="1"/>
</dbReference>
<evidence type="ECO:0000313" key="12">
    <source>
        <dbReference type="Proteomes" id="UP001442841"/>
    </source>
</evidence>
<dbReference type="SUPFAM" id="SSF103473">
    <property type="entry name" value="MFS general substrate transporter"/>
    <property type="match status" value="1"/>
</dbReference>
<dbReference type="Pfam" id="PF07690">
    <property type="entry name" value="MFS_1"/>
    <property type="match status" value="1"/>
</dbReference>
<feature type="transmembrane region" description="Helical" evidence="9">
    <location>
        <begin position="335"/>
        <end position="360"/>
    </location>
</feature>
<dbReference type="InterPro" id="IPR005829">
    <property type="entry name" value="Sugar_transporter_CS"/>
</dbReference>
<evidence type="ECO:0000256" key="4">
    <source>
        <dbReference type="ARBA" id="ARBA00022475"/>
    </source>
</evidence>
<feature type="transmembrane region" description="Helical" evidence="9">
    <location>
        <begin position="186"/>
        <end position="205"/>
    </location>
</feature>
<accession>A0ABZ3FQR4</accession>
<feature type="transmembrane region" description="Helical" evidence="9">
    <location>
        <begin position="372"/>
        <end position="393"/>
    </location>
</feature>
<dbReference type="CDD" id="cd17320">
    <property type="entry name" value="MFS_MdfA_MDR_like"/>
    <property type="match status" value="1"/>
</dbReference>
<dbReference type="PROSITE" id="PS00216">
    <property type="entry name" value="SUGAR_TRANSPORT_1"/>
    <property type="match status" value="1"/>
</dbReference>
<dbReference type="InterPro" id="IPR020846">
    <property type="entry name" value="MFS_dom"/>
</dbReference>
<evidence type="ECO:0000256" key="1">
    <source>
        <dbReference type="ARBA" id="ARBA00004651"/>
    </source>
</evidence>
<dbReference type="InterPro" id="IPR036259">
    <property type="entry name" value="MFS_trans_sf"/>
</dbReference>
<evidence type="ECO:0000256" key="2">
    <source>
        <dbReference type="ARBA" id="ARBA00006236"/>
    </source>
</evidence>
<feature type="transmembrane region" description="Helical" evidence="9">
    <location>
        <begin position="308"/>
        <end position="329"/>
    </location>
</feature>
<comment type="similarity">
    <text evidence="2">Belongs to the major facilitator superfamily. Bcr/CmlA family.</text>
</comment>
<evidence type="ECO:0000256" key="8">
    <source>
        <dbReference type="SAM" id="MobiDB-lite"/>
    </source>
</evidence>
<keyword evidence="12" id="KW-1185">Reference proteome</keyword>
<feature type="region of interest" description="Disordered" evidence="8">
    <location>
        <begin position="211"/>
        <end position="232"/>
    </location>
</feature>
<keyword evidence="5 9" id="KW-0812">Transmembrane</keyword>
<dbReference type="PROSITE" id="PS50850">
    <property type="entry name" value="MFS"/>
    <property type="match status" value="1"/>
</dbReference>
<evidence type="ECO:0000256" key="5">
    <source>
        <dbReference type="ARBA" id="ARBA00022692"/>
    </source>
</evidence>
<dbReference type="InterPro" id="IPR011701">
    <property type="entry name" value="MFS"/>
</dbReference>
<feature type="transmembrane region" description="Helical" evidence="9">
    <location>
        <begin position="155"/>
        <end position="180"/>
    </location>
</feature>
<evidence type="ECO:0000259" key="10">
    <source>
        <dbReference type="PROSITE" id="PS50850"/>
    </source>
</evidence>
<feature type="transmembrane region" description="Helical" evidence="9">
    <location>
        <begin position="399"/>
        <end position="417"/>
    </location>
</feature>
<feature type="transmembrane region" description="Helical" evidence="9">
    <location>
        <begin position="97"/>
        <end position="116"/>
    </location>
</feature>
<organism evidence="11 12">
    <name type="scientific">Ammonicoccus fulvus</name>
    <dbReference type="NCBI Taxonomy" id="3138240"/>
    <lineage>
        <taxon>Bacteria</taxon>
        <taxon>Bacillati</taxon>
        <taxon>Actinomycetota</taxon>
        <taxon>Actinomycetes</taxon>
        <taxon>Propionibacteriales</taxon>
        <taxon>Propionibacteriaceae</taxon>
        <taxon>Ammonicoccus</taxon>
    </lineage>
</organism>
<feature type="transmembrane region" description="Helical" evidence="9">
    <location>
        <begin position="237"/>
        <end position="255"/>
    </location>
</feature>
<comment type="subcellular location">
    <subcellularLocation>
        <location evidence="1">Cell membrane</location>
        <topology evidence="1">Multi-pass membrane protein</topology>
    </subcellularLocation>
</comment>
<dbReference type="EMBL" id="CP154795">
    <property type="protein sequence ID" value="XAN07722.1"/>
    <property type="molecule type" value="Genomic_DNA"/>
</dbReference>
<proteinExistence type="inferred from homology"/>
<keyword evidence="4" id="KW-1003">Cell membrane</keyword>
<reference evidence="11 12" key="1">
    <citation type="submission" date="2024-04" db="EMBL/GenBank/DDBJ databases">
        <title>Isolation of an actinomycete strain from pig manure.</title>
        <authorList>
            <person name="Gong T."/>
            <person name="Yu Z."/>
            <person name="An M."/>
            <person name="Wei C."/>
            <person name="Yang W."/>
            <person name="Liu L."/>
        </authorList>
    </citation>
    <scope>NUCLEOTIDE SEQUENCE [LARGE SCALE GENOMIC DNA]</scope>
    <source>
        <strain evidence="11 12">ZF39</strain>
    </source>
</reference>
<dbReference type="NCBIfam" id="TIGR00710">
    <property type="entry name" value="efflux_Bcr_CflA"/>
    <property type="match status" value="1"/>
</dbReference>
<dbReference type="InterPro" id="IPR004812">
    <property type="entry name" value="Efflux_drug-R_Bcr/CmlA"/>
</dbReference>
<feature type="transmembrane region" description="Helical" evidence="9">
    <location>
        <begin position="122"/>
        <end position="143"/>
    </location>
</feature>
<name>A0ABZ3FQR4_9ACTN</name>
<evidence type="ECO:0000256" key="3">
    <source>
        <dbReference type="ARBA" id="ARBA00022448"/>
    </source>
</evidence>